<accession>A0A430AID8</accession>
<organism evidence="2 3">
    <name type="scientific">Vagococcus entomophilus</name>
    <dbReference type="NCBI Taxonomy" id="1160095"/>
    <lineage>
        <taxon>Bacteria</taxon>
        <taxon>Bacillati</taxon>
        <taxon>Bacillota</taxon>
        <taxon>Bacilli</taxon>
        <taxon>Lactobacillales</taxon>
        <taxon>Enterococcaceae</taxon>
        <taxon>Vagococcus</taxon>
    </lineage>
</organism>
<keyword evidence="1" id="KW-0732">Signal</keyword>
<evidence type="ECO:0000313" key="2">
    <source>
        <dbReference type="EMBL" id="RSU07850.1"/>
    </source>
</evidence>
<dbReference type="AlphaFoldDB" id="A0A430AID8"/>
<dbReference type="RefSeq" id="WP_126821872.1">
    <property type="nucleotide sequence ID" value="NZ_JBHLWU010000001.1"/>
</dbReference>
<feature type="chain" id="PRO_5038886755" description="DUF5640 domain-containing protein" evidence="1">
    <location>
        <begin position="22"/>
        <end position="116"/>
    </location>
</feature>
<name>A0A430AID8_9ENTE</name>
<dbReference type="PROSITE" id="PS51257">
    <property type="entry name" value="PROKAR_LIPOPROTEIN"/>
    <property type="match status" value="1"/>
</dbReference>
<evidence type="ECO:0008006" key="4">
    <source>
        <dbReference type="Google" id="ProtNLM"/>
    </source>
</evidence>
<sequence length="116" mass="13053">MNKKICLGIFVSCLLFLSACSAQKNSFSWLNGAWHSNDNKTTVTIKNQGQALHISGWNKTKIVAKFKRKEKDKSLFQTDQGVNYYITKIDKTHITFYQEAPAGSLGLTATIDLHKN</sequence>
<dbReference type="EMBL" id="NGJZ01000001">
    <property type="protein sequence ID" value="RSU07850.1"/>
    <property type="molecule type" value="Genomic_DNA"/>
</dbReference>
<dbReference type="Proteomes" id="UP000288669">
    <property type="component" value="Unassembled WGS sequence"/>
</dbReference>
<protein>
    <recommendedName>
        <fullName evidence="4">DUF5640 domain-containing protein</fullName>
    </recommendedName>
</protein>
<gene>
    <name evidence="2" type="ORF">CBF30_01010</name>
</gene>
<keyword evidence="3" id="KW-1185">Reference proteome</keyword>
<reference evidence="2 3" key="1">
    <citation type="submission" date="2017-05" db="EMBL/GenBank/DDBJ databases">
        <title>Vagococcus spp. assemblies.</title>
        <authorList>
            <person name="Gulvik C.A."/>
        </authorList>
    </citation>
    <scope>NUCLEOTIDE SEQUENCE [LARGE SCALE GENOMIC DNA]</scope>
    <source>
        <strain evidence="2 3">DSM 24756</strain>
    </source>
</reference>
<comment type="caution">
    <text evidence="2">The sequence shown here is derived from an EMBL/GenBank/DDBJ whole genome shotgun (WGS) entry which is preliminary data.</text>
</comment>
<evidence type="ECO:0000256" key="1">
    <source>
        <dbReference type="SAM" id="SignalP"/>
    </source>
</evidence>
<evidence type="ECO:0000313" key="3">
    <source>
        <dbReference type="Proteomes" id="UP000288669"/>
    </source>
</evidence>
<proteinExistence type="predicted"/>
<feature type="signal peptide" evidence="1">
    <location>
        <begin position="1"/>
        <end position="21"/>
    </location>
</feature>